<feature type="non-terminal residue" evidence="1">
    <location>
        <position position="1"/>
    </location>
</feature>
<name>A0A3L6FRG0_MAIZE</name>
<dbReference type="Proteomes" id="UP000251960">
    <property type="component" value="Chromosome 2"/>
</dbReference>
<dbReference type="EMBL" id="NCVQ01000003">
    <property type="protein sequence ID" value="PWZ37083.1"/>
    <property type="molecule type" value="Genomic_DNA"/>
</dbReference>
<dbReference type="AlphaFoldDB" id="A0A3L6FRG0"/>
<gene>
    <name evidence="1" type="ORF">Zm00014a_009418</name>
</gene>
<proteinExistence type="predicted"/>
<evidence type="ECO:0000313" key="1">
    <source>
        <dbReference type="EMBL" id="PWZ37083.1"/>
    </source>
</evidence>
<sequence length="17" mass="2088">LHSFSNIYLIFKLNHNK</sequence>
<comment type="caution">
    <text evidence="1">The sequence shown here is derived from an EMBL/GenBank/DDBJ whole genome shotgun (WGS) entry which is preliminary data.</text>
</comment>
<protein>
    <submittedName>
        <fullName evidence="1">Uncharacterized protein</fullName>
    </submittedName>
</protein>
<reference evidence="1" key="1">
    <citation type="journal article" date="2018" name="Nat. Genet.">
        <title>Extensive intraspecific gene order and gene structural variations between Mo17 and other maize genomes.</title>
        <authorList>
            <person name="Sun S."/>
            <person name="Zhou Y."/>
            <person name="Chen J."/>
            <person name="Shi J."/>
            <person name="Zhao H."/>
            <person name="Zhao H."/>
            <person name="Song W."/>
            <person name="Zhang M."/>
            <person name="Cui Y."/>
            <person name="Dong X."/>
            <person name="Liu H."/>
            <person name="Ma X."/>
            <person name="Jiao Y."/>
            <person name="Wang B."/>
            <person name="Wei X."/>
            <person name="Stein J.C."/>
            <person name="Glaubitz J.C."/>
            <person name="Lu F."/>
            <person name="Yu G."/>
            <person name="Liang C."/>
            <person name="Fengler K."/>
            <person name="Li B."/>
            <person name="Rafalski A."/>
            <person name="Schnable P.S."/>
            <person name="Ware D.H."/>
            <person name="Buckler E.S."/>
            <person name="Lai J."/>
        </authorList>
    </citation>
    <scope>NUCLEOTIDE SEQUENCE [LARGE SCALE GENOMIC DNA]</scope>
    <source>
        <tissue evidence="1">Seedling</tissue>
    </source>
</reference>
<organism evidence="1">
    <name type="scientific">Zea mays</name>
    <name type="common">Maize</name>
    <dbReference type="NCBI Taxonomy" id="4577"/>
    <lineage>
        <taxon>Eukaryota</taxon>
        <taxon>Viridiplantae</taxon>
        <taxon>Streptophyta</taxon>
        <taxon>Embryophyta</taxon>
        <taxon>Tracheophyta</taxon>
        <taxon>Spermatophyta</taxon>
        <taxon>Magnoliopsida</taxon>
        <taxon>Liliopsida</taxon>
        <taxon>Poales</taxon>
        <taxon>Poaceae</taxon>
        <taxon>PACMAD clade</taxon>
        <taxon>Panicoideae</taxon>
        <taxon>Andropogonodae</taxon>
        <taxon>Andropogoneae</taxon>
        <taxon>Tripsacinae</taxon>
        <taxon>Zea</taxon>
    </lineage>
</organism>
<accession>A0A3L6FRG0</accession>